<name>A0AA39ZKY5_9PEZI</name>
<proteinExistence type="predicted"/>
<feature type="compositionally biased region" description="Basic and acidic residues" evidence="1">
    <location>
        <begin position="73"/>
        <end position="104"/>
    </location>
</feature>
<gene>
    <name evidence="2" type="ORF">QBC41DRAFT_333946</name>
</gene>
<reference evidence="2" key="1">
    <citation type="submission" date="2023-06" db="EMBL/GenBank/DDBJ databases">
        <title>Genome-scale phylogeny and comparative genomics of the fungal order Sordariales.</title>
        <authorList>
            <consortium name="Lawrence Berkeley National Laboratory"/>
            <person name="Hensen N."/>
            <person name="Bonometti L."/>
            <person name="Westerberg I."/>
            <person name="Brannstrom I.O."/>
            <person name="Guillou S."/>
            <person name="Cros-Aarteil S."/>
            <person name="Calhoun S."/>
            <person name="Haridas S."/>
            <person name="Kuo A."/>
            <person name="Mondo S."/>
            <person name="Pangilinan J."/>
            <person name="Riley R."/>
            <person name="Labutti K."/>
            <person name="Andreopoulos B."/>
            <person name="Lipzen A."/>
            <person name="Chen C."/>
            <person name="Yanf M."/>
            <person name="Daum C."/>
            <person name="Ng V."/>
            <person name="Clum A."/>
            <person name="Steindorff A."/>
            <person name="Ohm R."/>
            <person name="Martin F."/>
            <person name="Silar P."/>
            <person name="Natvig D."/>
            <person name="Lalanne C."/>
            <person name="Gautier V."/>
            <person name="Ament-Velasquez S.L."/>
            <person name="Kruys A."/>
            <person name="Hutchinson M.I."/>
            <person name="Powell A.J."/>
            <person name="Barry K."/>
            <person name="Miller A.N."/>
            <person name="Grigoriev I.V."/>
            <person name="Debuchy R."/>
            <person name="Gladieux P."/>
            <person name="Thoren M.H."/>
            <person name="Johannesson H."/>
        </authorList>
    </citation>
    <scope>NUCLEOTIDE SEQUENCE</scope>
    <source>
        <strain evidence="2">CBS 307.81</strain>
    </source>
</reference>
<feature type="compositionally biased region" description="Basic and acidic residues" evidence="1">
    <location>
        <begin position="45"/>
        <end position="60"/>
    </location>
</feature>
<feature type="compositionally biased region" description="Acidic residues" evidence="1">
    <location>
        <begin position="61"/>
        <end position="72"/>
    </location>
</feature>
<feature type="compositionally biased region" description="Basic residues" evidence="1">
    <location>
        <begin position="115"/>
        <end position="126"/>
    </location>
</feature>
<organism evidence="2 3">
    <name type="scientific">Cercophora samala</name>
    <dbReference type="NCBI Taxonomy" id="330535"/>
    <lineage>
        <taxon>Eukaryota</taxon>
        <taxon>Fungi</taxon>
        <taxon>Dikarya</taxon>
        <taxon>Ascomycota</taxon>
        <taxon>Pezizomycotina</taxon>
        <taxon>Sordariomycetes</taxon>
        <taxon>Sordariomycetidae</taxon>
        <taxon>Sordariales</taxon>
        <taxon>Lasiosphaeriaceae</taxon>
        <taxon>Cercophora</taxon>
    </lineage>
</organism>
<sequence length="126" mass="14407">MIEEPILAAQWLIKHSPDYQPVERDLFEGHDCNRSDPPVRSWLGDLKRRVYGDEKETKDAGEEEKDNIDENLDIVKDEGIADPEKDTADDDKDKDTASGKKRSLDDEEEEEHGSSSRKKQHVSGEK</sequence>
<protein>
    <submittedName>
        <fullName evidence="2">Uncharacterized protein</fullName>
    </submittedName>
</protein>
<evidence type="ECO:0000313" key="3">
    <source>
        <dbReference type="Proteomes" id="UP001174997"/>
    </source>
</evidence>
<evidence type="ECO:0000256" key="1">
    <source>
        <dbReference type="SAM" id="MobiDB-lite"/>
    </source>
</evidence>
<accession>A0AA39ZKY5</accession>
<dbReference type="AlphaFoldDB" id="A0AA39ZKY5"/>
<keyword evidence="3" id="KW-1185">Reference proteome</keyword>
<evidence type="ECO:0000313" key="2">
    <source>
        <dbReference type="EMBL" id="KAK0673004.1"/>
    </source>
</evidence>
<dbReference type="Proteomes" id="UP001174997">
    <property type="component" value="Unassembled WGS sequence"/>
</dbReference>
<comment type="caution">
    <text evidence="2">The sequence shown here is derived from an EMBL/GenBank/DDBJ whole genome shotgun (WGS) entry which is preliminary data.</text>
</comment>
<feature type="region of interest" description="Disordered" evidence="1">
    <location>
        <begin position="28"/>
        <end position="126"/>
    </location>
</feature>
<dbReference type="EMBL" id="JAULSY010000009">
    <property type="protein sequence ID" value="KAK0673004.1"/>
    <property type="molecule type" value="Genomic_DNA"/>
</dbReference>